<dbReference type="PANTHER" id="PTHR40128:SF1">
    <property type="entry name" value="PHYTANOYL-COA HYDROXYLASE"/>
    <property type="match status" value="1"/>
</dbReference>
<organism evidence="2 3">
    <name type="scientific">Geodia barretti</name>
    <name type="common">Barrett's horny sponge</name>
    <dbReference type="NCBI Taxonomy" id="519541"/>
    <lineage>
        <taxon>Eukaryota</taxon>
        <taxon>Metazoa</taxon>
        <taxon>Porifera</taxon>
        <taxon>Demospongiae</taxon>
        <taxon>Heteroscleromorpha</taxon>
        <taxon>Tetractinellida</taxon>
        <taxon>Astrophorina</taxon>
        <taxon>Geodiidae</taxon>
        <taxon>Geodia</taxon>
    </lineage>
</organism>
<feature type="compositionally biased region" description="Basic and acidic residues" evidence="1">
    <location>
        <begin position="289"/>
        <end position="300"/>
    </location>
</feature>
<sequence>MAENVFLGDHELTFPGPHLGVLRDCNAVLDSAEGLHKQIAEDGYLLVRGLIDKEKVVAGRRAILEYANGNGKDDVFKSGTDIMEAVAGGGSPGRTMGTPAVTHHPDVQAVLEGDELFKFFRNFFSGDTRTFDYKWLRFVRPDGWSGPHFDVVYMGRGSKQLHTCWVPFSDAPATMGTLTVLAGSHNLPSFARIRDTYGKTDVDKDGTPGHFGRDPMEISEKYGGEWQTADFEMGDVIVFTMHTMHTSTKNLSDRWRVSCDIRFQPEADPIDERWVGKNPLSHTGSQKISFEEAKEQWGLE</sequence>
<keyword evidence="3" id="KW-1185">Reference proteome</keyword>
<gene>
    <name evidence="2" type="ORF">GBAR_LOCUS23731</name>
</gene>
<dbReference type="Pfam" id="PF05721">
    <property type="entry name" value="PhyH"/>
    <property type="match status" value="1"/>
</dbReference>
<dbReference type="Proteomes" id="UP001174909">
    <property type="component" value="Unassembled WGS sequence"/>
</dbReference>
<dbReference type="SUPFAM" id="SSF51197">
    <property type="entry name" value="Clavaminate synthase-like"/>
    <property type="match status" value="1"/>
</dbReference>
<evidence type="ECO:0000256" key="1">
    <source>
        <dbReference type="SAM" id="MobiDB-lite"/>
    </source>
</evidence>
<proteinExistence type="predicted"/>
<protein>
    <recommendedName>
        <fullName evidence="4">Phytanoyl-CoA dioxygenase</fullName>
    </recommendedName>
</protein>
<evidence type="ECO:0000313" key="3">
    <source>
        <dbReference type="Proteomes" id="UP001174909"/>
    </source>
</evidence>
<dbReference type="Gene3D" id="2.60.120.620">
    <property type="entry name" value="q2cbj1_9rhob like domain"/>
    <property type="match status" value="1"/>
</dbReference>
<accession>A0AA35T7R2</accession>
<feature type="region of interest" description="Disordered" evidence="1">
    <location>
        <begin position="275"/>
        <end position="300"/>
    </location>
</feature>
<dbReference type="AlphaFoldDB" id="A0AA35T7R2"/>
<reference evidence="2" key="1">
    <citation type="submission" date="2023-03" db="EMBL/GenBank/DDBJ databases">
        <authorList>
            <person name="Steffen K."/>
            <person name="Cardenas P."/>
        </authorList>
    </citation>
    <scope>NUCLEOTIDE SEQUENCE</scope>
</reference>
<comment type="caution">
    <text evidence="2">The sequence shown here is derived from an EMBL/GenBank/DDBJ whole genome shotgun (WGS) entry which is preliminary data.</text>
</comment>
<evidence type="ECO:0008006" key="4">
    <source>
        <dbReference type="Google" id="ProtNLM"/>
    </source>
</evidence>
<dbReference type="PANTHER" id="PTHR40128">
    <property type="entry name" value="EXPRESSED PROTEIN"/>
    <property type="match status" value="1"/>
</dbReference>
<evidence type="ECO:0000313" key="2">
    <source>
        <dbReference type="EMBL" id="CAI8042799.1"/>
    </source>
</evidence>
<name>A0AA35T7R2_GEOBA</name>
<dbReference type="EMBL" id="CASHTH010003283">
    <property type="protein sequence ID" value="CAI8042799.1"/>
    <property type="molecule type" value="Genomic_DNA"/>
</dbReference>
<dbReference type="InterPro" id="IPR008775">
    <property type="entry name" value="Phytyl_CoA_dOase-like"/>
</dbReference>